<dbReference type="CTD" id="30719"/>
<keyword evidence="4" id="KW-0418">Kinase</keyword>
<dbReference type="Proteomes" id="UP000192220">
    <property type="component" value="Unplaced"/>
</dbReference>
<proteinExistence type="inferred from homology"/>
<keyword evidence="3" id="KW-1185">Reference proteome</keyword>
<dbReference type="FunCoup" id="A0A2I4DC35">
    <property type="interactions" value="96"/>
</dbReference>
<keyword evidence="4" id="KW-0808">Transferase</keyword>
<gene>
    <name evidence="4" type="primary">gbp</name>
</gene>
<dbReference type="OrthoDB" id="6381246at2759"/>
<dbReference type="KEGG" id="alim:106536974"/>
<dbReference type="RefSeq" id="XP_013889791.1">
    <property type="nucleotide sequence ID" value="XM_014034337.1"/>
</dbReference>
<evidence type="ECO:0000256" key="1">
    <source>
        <dbReference type="ARBA" id="ARBA00010422"/>
    </source>
</evidence>
<dbReference type="Pfam" id="PF05350">
    <property type="entry name" value="GSK-3_bind"/>
    <property type="match status" value="1"/>
</dbReference>
<comment type="similarity">
    <text evidence="1">Belongs to the GSK-3-binding protein family.</text>
</comment>
<evidence type="ECO:0000313" key="3">
    <source>
        <dbReference type="Proteomes" id="UP000192220"/>
    </source>
</evidence>
<evidence type="ECO:0000256" key="2">
    <source>
        <dbReference type="SAM" id="MobiDB-lite"/>
    </source>
</evidence>
<dbReference type="AlphaFoldDB" id="A0A2I4DC35"/>
<sequence length="150" mass="16957">MPGLEQNFLVLEQSVSVDSKDVDALVTRIEGVLQLHSTPVGLRSGSVPTGPVQTHSCCLRLRNQRTQRGSPYQLPSSRSDQDQNWDQIRPWNRKRVRTDEADPHRVLQDLVLSGNLIKEAVRRLQFSQLDCGDLSWTRTQDRGPDNVPCS</sequence>
<name>A0A2I4DC35_AUSLI</name>
<accession>A0A2I4DC35</accession>
<dbReference type="PANTHER" id="PTHR35154:SF3">
    <property type="entry name" value="GBP PROTEIN"/>
    <property type="match status" value="1"/>
</dbReference>
<reference evidence="4" key="1">
    <citation type="submission" date="2025-08" db="UniProtKB">
        <authorList>
            <consortium name="RefSeq"/>
        </authorList>
    </citation>
    <scope>IDENTIFICATION</scope>
</reference>
<feature type="region of interest" description="Disordered" evidence="2">
    <location>
        <begin position="65"/>
        <end position="87"/>
    </location>
</feature>
<dbReference type="STRING" id="52670.A0A2I4DC35"/>
<evidence type="ECO:0000313" key="4">
    <source>
        <dbReference type="RefSeq" id="XP_013889791.1"/>
    </source>
</evidence>
<dbReference type="InParanoid" id="A0A2I4DC35"/>
<feature type="compositionally biased region" description="Polar residues" evidence="2">
    <location>
        <begin position="65"/>
        <end position="86"/>
    </location>
</feature>
<organism evidence="3 4">
    <name type="scientific">Austrofundulus limnaeus</name>
    <name type="common">Annual killifish</name>
    <dbReference type="NCBI Taxonomy" id="52670"/>
    <lineage>
        <taxon>Eukaryota</taxon>
        <taxon>Metazoa</taxon>
        <taxon>Chordata</taxon>
        <taxon>Craniata</taxon>
        <taxon>Vertebrata</taxon>
        <taxon>Euteleostomi</taxon>
        <taxon>Actinopterygii</taxon>
        <taxon>Neopterygii</taxon>
        <taxon>Teleostei</taxon>
        <taxon>Neoteleostei</taxon>
        <taxon>Acanthomorphata</taxon>
        <taxon>Ovalentaria</taxon>
        <taxon>Atherinomorphae</taxon>
        <taxon>Cyprinodontiformes</taxon>
        <taxon>Rivulidae</taxon>
        <taxon>Austrofundulus</taxon>
    </lineage>
</organism>
<dbReference type="PANTHER" id="PTHR35154">
    <property type="entry name" value="GBP PROTEIN"/>
    <property type="match status" value="1"/>
</dbReference>
<protein>
    <submittedName>
        <fullName evidence="4">Glycogen synthase kinase binding protein</fullName>
    </submittedName>
</protein>
<dbReference type="InterPro" id="IPR008014">
    <property type="entry name" value="GSK3-bd"/>
</dbReference>
<dbReference type="GO" id="GO:0005737">
    <property type="term" value="C:cytoplasm"/>
    <property type="evidence" value="ECO:0007669"/>
    <property type="project" value="TreeGrafter"/>
</dbReference>